<protein>
    <submittedName>
        <fullName evidence="4">Alpha-tubulin suppressor</fullName>
    </submittedName>
</protein>
<dbReference type="PROSITE" id="PS50012">
    <property type="entry name" value="RCC1_3"/>
    <property type="match status" value="16"/>
</dbReference>
<dbReference type="InterPro" id="IPR058923">
    <property type="entry name" value="RCC1-like_dom"/>
</dbReference>
<dbReference type="InterPro" id="IPR009091">
    <property type="entry name" value="RCC1/BLIP-II"/>
</dbReference>
<dbReference type="Proteomes" id="UP000199181">
    <property type="component" value="Unassembled WGS sequence"/>
</dbReference>
<feature type="domain" description="RCC1-like" evidence="3">
    <location>
        <begin position="485"/>
        <end position="741"/>
    </location>
</feature>
<accession>A0A1I0IQA1</accession>
<proteinExistence type="predicted"/>
<evidence type="ECO:0000313" key="4">
    <source>
        <dbReference type="EMBL" id="SET99274.1"/>
    </source>
</evidence>
<feature type="region of interest" description="Disordered" evidence="2">
    <location>
        <begin position="1"/>
        <end position="31"/>
    </location>
</feature>
<evidence type="ECO:0000313" key="5">
    <source>
        <dbReference type="Proteomes" id="UP000199181"/>
    </source>
</evidence>
<dbReference type="InterPro" id="IPR010620">
    <property type="entry name" value="SBBP_repeat"/>
</dbReference>
<gene>
    <name evidence="4" type="ORF">SAMN05443639_106209</name>
</gene>
<dbReference type="PRINTS" id="PR00633">
    <property type="entry name" value="RCCNDNSATION"/>
</dbReference>
<feature type="domain" description="RCC1-like" evidence="3">
    <location>
        <begin position="753"/>
        <end position="1039"/>
    </location>
</feature>
<dbReference type="SUPFAM" id="SSF63825">
    <property type="entry name" value="YWTD domain"/>
    <property type="match status" value="1"/>
</dbReference>
<dbReference type="Pfam" id="PF06739">
    <property type="entry name" value="SBBP"/>
    <property type="match status" value="1"/>
</dbReference>
<evidence type="ECO:0000256" key="2">
    <source>
        <dbReference type="SAM" id="MobiDB-lite"/>
    </source>
</evidence>
<dbReference type="Pfam" id="PF00415">
    <property type="entry name" value="RCC1"/>
    <property type="match status" value="2"/>
</dbReference>
<dbReference type="EMBL" id="FOIJ01000006">
    <property type="protein sequence ID" value="SET99274.1"/>
    <property type="molecule type" value="Genomic_DNA"/>
</dbReference>
<dbReference type="PROSITE" id="PS00626">
    <property type="entry name" value="RCC1_2"/>
    <property type="match status" value="10"/>
</dbReference>
<dbReference type="PANTHER" id="PTHR22872">
    <property type="entry name" value="BTK-BINDING PROTEIN-RELATED"/>
    <property type="match status" value="1"/>
</dbReference>
<name>A0A1I0IQA1_9BACT</name>
<dbReference type="Pfam" id="PF25390">
    <property type="entry name" value="WD40_RLD"/>
    <property type="match status" value="3"/>
</dbReference>
<dbReference type="Gene3D" id="2.130.10.30">
    <property type="entry name" value="Regulator of chromosome condensation 1/beta-lactamase-inhibitor protein II"/>
    <property type="match status" value="6"/>
</dbReference>
<sequence>MPLYPVDASGGPQGPRAAGRSGNALVSTASPPDWTFQAGTSGTEQATATAVCGGFIYTVGQTNGALSGQTHAGGMDVFLMKHRIRDGSLVWVEQFGSPMDDYATGVAVHGCTTSGTFIYVTGYTTGTLPGASHTGTNQGGRDIFVRKYDGSKALKWSRQRGSSKDDLSYAVAVNDTTGDVYVTGYTLGSFVTGTTASSNDVFVARYLPDGAAASAIQFGSSSNKSDIARGIAVDRNGKVYVTGYTNGVFPSQTSVGGIDMFLVKYSAELTAQEWIRQMGTPSADYGYGVAASRNASGEIELYAVGQTFGSLSEGGTLGGTTLSNAGDYDAVIFQYSDSGTKKRATLLGTQGRDSVNAIASDGGANLYVVGATTYDLRSDPGAYMGSVDAFLAKYDVNLERKSVHQYGSTSENPSLKDDHATAVFADKDDGVYLVGYTTGSIGAAFSQGGYDLFAMRYAEGCLVDQAMGPQCWSAVGCGGPHLTGRVAAGVEHALLVLPNGSVRSWGRNLDGQLGNGSSSNSAWPVTVQMAGLDEGVMPLGQVRAVAGGAKHSLALQADGSVWAWGGNASGQLGVSTPEGKSPLALRVGGLGRARAVAAGHSHSLALLQDGTVWAWGANTRGQLGDGTNAAHSVPVQVAGLSGVVGIAAGSEHSLALKTDGTVWSWGSNTSGQLGNSGTMESRVPVQVRVTGGEALEDVMEVASGAQHALALKLDGTVWAWGRGSNGQVGDGSFTSMQPEAVLVLNAEGDGPLMGIASIAVGSWHSLALGGDGKVWSWGYNSKGQLGEGTAARRALPVEVRDSFGTGVLTGLGAIAAGDVFSVAVSPDGRVWTWGYGYYGQLGNGAKGDQRLPVRTRLETDRGLVAAYYASSLAVRPDGSVWGWGFTVKSMRHGDAHQMVPAPVQGLMEAVDAPAVAVAAKIEHSLVVREDGSVWAWGVNYSGQLGDGSTADRSVPVQVQGLSRVVAVASGYGHSLAVRADGSVWAWGANWHGQLGDGSTTNRLVPVQVQGLSGVVSVAAGAVHSVAVCADGSVWTWGFNLVPMQVQGLSGVVAVAAGAVHSVAVRADGSVWTWGWESSLSDGRMVGPSVPVQVPELRGVVSVAAIEYRALAVRADGSVWAWKWVDEGGDGVKPSLAVPMQVPELSGVVSVAAGVEHSLAMREDGSVWSWGANAHGQLGDGSWVDRAVPVQAQMPWLSGVTALVAGYSHLLAVRTDGSVWAWGANDHGQLGDGSTTNRSVPVQVQGLSGVVSVAAGFYHSLAVRTDGSVWAWGVNDYGQLGDGSTMNRLVPVQVQDLSGVVSVAAGFYHSLAVRTDGSVWAWGANWYGQLGDGSTTNRSVPVQVQGLSGVVSVAAGLYHSLAVRADGSVWAWGANDRGQLGDGSTMNRLVPVQVQDLSGVVSAGAGAIHSWAVRADGSAWVWGYNGYAQLGHGLSLGTTAPDAPYSLNRRSEQKVYSLPFASPRTGQMEIGAIGRE</sequence>
<evidence type="ECO:0000259" key="3">
    <source>
        <dbReference type="Pfam" id="PF25390"/>
    </source>
</evidence>
<evidence type="ECO:0000256" key="1">
    <source>
        <dbReference type="ARBA" id="ARBA00022737"/>
    </source>
</evidence>
<organism evidence="4 5">
    <name type="scientific">Stigmatella erecta</name>
    <dbReference type="NCBI Taxonomy" id="83460"/>
    <lineage>
        <taxon>Bacteria</taxon>
        <taxon>Pseudomonadati</taxon>
        <taxon>Myxococcota</taxon>
        <taxon>Myxococcia</taxon>
        <taxon>Myxococcales</taxon>
        <taxon>Cystobacterineae</taxon>
        <taxon>Archangiaceae</taxon>
        <taxon>Stigmatella</taxon>
    </lineage>
</organism>
<keyword evidence="5" id="KW-1185">Reference proteome</keyword>
<feature type="domain" description="RCC1-like" evidence="3">
    <location>
        <begin position="1043"/>
        <end position="1300"/>
    </location>
</feature>
<dbReference type="InterPro" id="IPR000408">
    <property type="entry name" value="Reg_chr_condens"/>
</dbReference>
<dbReference type="SUPFAM" id="SSF50985">
    <property type="entry name" value="RCC1/BLIP-II"/>
    <property type="match status" value="4"/>
</dbReference>
<reference evidence="5" key="1">
    <citation type="submission" date="2016-10" db="EMBL/GenBank/DDBJ databases">
        <authorList>
            <person name="Varghese N."/>
            <person name="Submissions S."/>
        </authorList>
    </citation>
    <scope>NUCLEOTIDE SEQUENCE [LARGE SCALE GENOMIC DNA]</scope>
    <source>
        <strain evidence="5">DSM 16858</strain>
    </source>
</reference>
<dbReference type="InterPro" id="IPR051625">
    <property type="entry name" value="Signaling_Regulatory_Domain"/>
</dbReference>
<keyword evidence="1" id="KW-0677">Repeat</keyword>